<dbReference type="Gene3D" id="3.40.50.1950">
    <property type="entry name" value="Flavin prenyltransferase-like"/>
    <property type="match status" value="1"/>
</dbReference>
<evidence type="ECO:0000313" key="2">
    <source>
        <dbReference type="EMBL" id="MFC4565490.1"/>
    </source>
</evidence>
<dbReference type="Proteomes" id="UP001595923">
    <property type="component" value="Unassembled WGS sequence"/>
</dbReference>
<comment type="caution">
    <text evidence="2">The sequence shown here is derived from an EMBL/GenBank/DDBJ whole genome shotgun (WGS) entry which is preliminary data.</text>
</comment>
<dbReference type="InterPro" id="IPR003382">
    <property type="entry name" value="Flavoprotein"/>
</dbReference>
<organism evidence="2 3">
    <name type="scientific">Nocardiopsis mangrovi</name>
    <dbReference type="NCBI Taxonomy" id="1179818"/>
    <lineage>
        <taxon>Bacteria</taxon>
        <taxon>Bacillati</taxon>
        <taxon>Actinomycetota</taxon>
        <taxon>Actinomycetes</taxon>
        <taxon>Streptosporangiales</taxon>
        <taxon>Nocardiopsidaceae</taxon>
        <taxon>Nocardiopsis</taxon>
    </lineage>
</organism>
<evidence type="ECO:0000313" key="3">
    <source>
        <dbReference type="Proteomes" id="UP001595923"/>
    </source>
</evidence>
<name>A0ABV9E2T3_9ACTN</name>
<evidence type="ECO:0000259" key="1">
    <source>
        <dbReference type="Pfam" id="PF02441"/>
    </source>
</evidence>
<keyword evidence="3" id="KW-1185">Reference proteome</keyword>
<dbReference type="InterPro" id="IPR036551">
    <property type="entry name" value="Flavin_trans-like"/>
</dbReference>
<dbReference type="PANTHER" id="PTHR14359">
    <property type="entry name" value="HOMO-OLIGOMERIC FLAVIN CONTAINING CYS DECARBOXYLASE FAMILY"/>
    <property type="match status" value="1"/>
</dbReference>
<sequence>MPDLGFTRLLFVVTGAVAASATPGWLSWLRGAAPGLEVKVVMTRSAGRFVTPAALATATGGEVIADEWADGTHDAVHARLGEWAQAAVVFPATLNFMARFSLGLADTPALLSLQCTAAPVAIAPSLPPGAVQGHAYREHWARLVDRPGIVMVPPLDGTSATTGRTHMGGAGALDDVLRRLEERRALLAADAPDPADRGAVEAFGTALRRTAIRRAPGDAFVWTHRPGPLLPAGFTPADPALADAVADAPGPVRFAFGGADPTRRDYTVPGRDSVAGLLIENGPDTGLDGLLNGLGAALRHLHDNAPVPRTGSAPPGLARLERWLAGRAAIPEAAAAERLLRGTMGEKAWAALRSWTAEELEAADPVRVHGAPMLGTLVPDGDRASAALLTGADLGTAARAYDLGFVLGELIEMRWRHGGEAGAWQRLADALEEGYGAELGAAAHRAATLRIALHVHDYTASATWDPGEITRYGAFLTVLAGL</sequence>
<gene>
    <name evidence="2" type="ORF">ACFO4E_26840</name>
</gene>
<reference evidence="3" key="1">
    <citation type="journal article" date="2019" name="Int. J. Syst. Evol. Microbiol.">
        <title>The Global Catalogue of Microorganisms (GCM) 10K type strain sequencing project: providing services to taxonomists for standard genome sequencing and annotation.</title>
        <authorList>
            <consortium name="The Broad Institute Genomics Platform"/>
            <consortium name="The Broad Institute Genome Sequencing Center for Infectious Disease"/>
            <person name="Wu L."/>
            <person name="Ma J."/>
        </authorList>
    </citation>
    <scope>NUCLEOTIDE SEQUENCE [LARGE SCALE GENOMIC DNA]</scope>
    <source>
        <strain evidence="3">XZYJ18</strain>
    </source>
</reference>
<feature type="domain" description="Flavoprotein" evidence="1">
    <location>
        <begin position="8"/>
        <end position="141"/>
    </location>
</feature>
<dbReference type="EMBL" id="JBHSFQ010000039">
    <property type="protein sequence ID" value="MFC4565490.1"/>
    <property type="molecule type" value="Genomic_DNA"/>
</dbReference>
<dbReference type="Pfam" id="PF02441">
    <property type="entry name" value="Flavoprotein"/>
    <property type="match status" value="1"/>
</dbReference>
<accession>A0ABV9E2T3</accession>
<proteinExistence type="predicted"/>
<dbReference type="PANTHER" id="PTHR14359:SF6">
    <property type="entry name" value="PHOSPHOPANTOTHENOYLCYSTEINE DECARBOXYLASE"/>
    <property type="match status" value="1"/>
</dbReference>
<protein>
    <submittedName>
        <fullName evidence="2">Flavoprotein</fullName>
    </submittedName>
</protein>
<dbReference type="RefSeq" id="WP_378579502.1">
    <property type="nucleotide sequence ID" value="NZ_JBHSFQ010000039.1"/>
</dbReference>
<dbReference type="SUPFAM" id="SSF52507">
    <property type="entry name" value="Homo-oligomeric flavin-containing Cys decarboxylases, HFCD"/>
    <property type="match status" value="1"/>
</dbReference>